<comment type="caution">
    <text evidence="3">The sequence shown here is derived from an EMBL/GenBank/DDBJ whole genome shotgun (WGS) entry which is preliminary data.</text>
</comment>
<organism evidence="3 4">
    <name type="scientific">Tumebacillus flagellatus</name>
    <dbReference type="NCBI Taxonomy" id="1157490"/>
    <lineage>
        <taxon>Bacteria</taxon>
        <taxon>Bacillati</taxon>
        <taxon>Bacillota</taxon>
        <taxon>Bacilli</taxon>
        <taxon>Bacillales</taxon>
        <taxon>Alicyclobacillaceae</taxon>
        <taxon>Tumebacillus</taxon>
    </lineage>
</organism>
<dbReference type="SUPFAM" id="SSF55383">
    <property type="entry name" value="Copper amine oxidase, domain N"/>
    <property type="match status" value="1"/>
</dbReference>
<keyword evidence="1" id="KW-0732">Signal</keyword>
<name>A0A074LL19_9BACL</name>
<dbReference type="eggNOG" id="COG0860">
    <property type="taxonomic scope" value="Bacteria"/>
</dbReference>
<feature type="chain" id="PRO_5038507358" description="Copper amine oxidase-like N-terminal domain-containing protein" evidence="1">
    <location>
        <begin position="25"/>
        <end position="444"/>
    </location>
</feature>
<dbReference type="InterPro" id="IPR036582">
    <property type="entry name" value="Mao_N_sf"/>
</dbReference>
<dbReference type="RefSeq" id="WP_038089130.1">
    <property type="nucleotide sequence ID" value="NZ_JMIR01000017.1"/>
</dbReference>
<dbReference type="AlphaFoldDB" id="A0A074LL19"/>
<dbReference type="Pfam" id="PF07833">
    <property type="entry name" value="Cu_amine_oxidN1"/>
    <property type="match status" value="1"/>
</dbReference>
<evidence type="ECO:0000256" key="1">
    <source>
        <dbReference type="SAM" id="SignalP"/>
    </source>
</evidence>
<sequence>MKGSWKKSAAGAGMALLFGLSVLAQPSFADPVSAETTHAFFAVNGEWAYLDDGYAVISYQDHLYVPARFVAENMGAAVSWDEATQTVSFQSGKGSKAEQGAGSFYKSGPIAAQTQEVHFVFNGQEKTLDSGYAALSYQDHVYVPARFVAENLGALVQWGEHEALVNVAYLEGADGLSWLKSFAENHPGELISGLKAGVKFSAGTDAYTVVVTHKDGNLAGNVYFVNADGKETKLWSNIESVAQIRSIAQGDHNVVFVNGGAGMHGSWLYAFLYGGEDGPVVVKSFFGDLRTDVFMLDGKIEVAESNTDTGNSDEYLYEWNPANREFVTLDTSVKEYTKASFTNPILGAYDTIWEMRGYVQGDEGGGIPNEWNPHAAETMNAALPQLQWLKEYVTRTDAHVLTTADGSTDQKKTYRYTQGEHAVDVTLVYAEGRGWVVDAIQPVK</sequence>
<gene>
    <name evidence="3" type="ORF">EL26_13050</name>
</gene>
<dbReference type="EMBL" id="JMIR01000017">
    <property type="protein sequence ID" value="KEO82831.1"/>
    <property type="molecule type" value="Genomic_DNA"/>
</dbReference>
<dbReference type="Gene3D" id="3.30.457.10">
    <property type="entry name" value="Copper amine oxidase-like, N-terminal domain"/>
    <property type="match status" value="1"/>
</dbReference>
<dbReference type="STRING" id="1157490.EL26_13050"/>
<protein>
    <recommendedName>
        <fullName evidence="2">Copper amine oxidase-like N-terminal domain-containing protein</fullName>
    </recommendedName>
</protein>
<dbReference type="OrthoDB" id="9794671at2"/>
<evidence type="ECO:0000259" key="2">
    <source>
        <dbReference type="Pfam" id="PF07833"/>
    </source>
</evidence>
<feature type="signal peptide" evidence="1">
    <location>
        <begin position="1"/>
        <end position="24"/>
    </location>
</feature>
<feature type="domain" description="Copper amine oxidase-like N-terminal" evidence="2">
    <location>
        <begin position="44"/>
        <end position="164"/>
    </location>
</feature>
<evidence type="ECO:0000313" key="4">
    <source>
        <dbReference type="Proteomes" id="UP000027931"/>
    </source>
</evidence>
<evidence type="ECO:0000313" key="3">
    <source>
        <dbReference type="EMBL" id="KEO82831.1"/>
    </source>
</evidence>
<reference evidence="3 4" key="1">
    <citation type="journal article" date="2013" name="Int. J. Syst. Evol. Microbiol.">
        <title>Tumebacillus flagellatus sp. nov., an alpha-amylase/pullulanase-producing bacterium isolated from cassava wastewater.</title>
        <authorList>
            <person name="Wang Q."/>
            <person name="Xie N."/>
            <person name="Qin Y."/>
            <person name="Shen N."/>
            <person name="Zhu J."/>
            <person name="Mi H."/>
            <person name="Huang R."/>
        </authorList>
    </citation>
    <scope>NUCLEOTIDE SEQUENCE [LARGE SCALE GENOMIC DNA]</scope>
    <source>
        <strain evidence="3 4">GST4</strain>
    </source>
</reference>
<dbReference type="Proteomes" id="UP000027931">
    <property type="component" value="Unassembled WGS sequence"/>
</dbReference>
<keyword evidence="4" id="KW-1185">Reference proteome</keyword>
<accession>A0A074LL19</accession>
<dbReference type="InterPro" id="IPR012854">
    <property type="entry name" value="Cu_amine_oxidase-like_N"/>
</dbReference>
<proteinExistence type="predicted"/>